<dbReference type="Pfam" id="PF00005">
    <property type="entry name" value="ABC_tran"/>
    <property type="match status" value="1"/>
</dbReference>
<dbReference type="InterPro" id="IPR003439">
    <property type="entry name" value="ABC_transporter-like_ATP-bd"/>
</dbReference>
<evidence type="ECO:0000259" key="4">
    <source>
        <dbReference type="PROSITE" id="PS50893"/>
    </source>
</evidence>
<organism evidence="5 6">
    <name type="scientific">Mageeibacillus indolicus</name>
    <dbReference type="NCBI Taxonomy" id="884684"/>
    <lineage>
        <taxon>Bacteria</taxon>
        <taxon>Bacillati</taxon>
        <taxon>Bacillota</taxon>
        <taxon>Clostridia</taxon>
        <taxon>Eubacteriales</taxon>
        <taxon>Oscillospiraceae</taxon>
        <taxon>Mageeibacillus</taxon>
    </lineage>
</organism>
<keyword evidence="3 5" id="KW-0067">ATP-binding</keyword>
<evidence type="ECO:0000256" key="3">
    <source>
        <dbReference type="ARBA" id="ARBA00022840"/>
    </source>
</evidence>
<keyword evidence="2" id="KW-0547">Nucleotide-binding</keyword>
<protein>
    <submittedName>
        <fullName evidence="5">ABC transporter ATP-binding protein</fullName>
    </submittedName>
</protein>
<name>A0A2J8B4P5_9FIRM</name>
<dbReference type="Gene3D" id="3.40.50.300">
    <property type="entry name" value="P-loop containing nucleotide triphosphate hydrolases"/>
    <property type="match status" value="1"/>
</dbReference>
<feature type="domain" description="ABC transporter" evidence="4">
    <location>
        <begin position="1"/>
        <end position="215"/>
    </location>
</feature>
<dbReference type="SUPFAM" id="SSF52540">
    <property type="entry name" value="P-loop containing nucleoside triphosphate hydrolases"/>
    <property type="match status" value="1"/>
</dbReference>
<gene>
    <name evidence="5" type="ORF">B7R76_02345</name>
</gene>
<dbReference type="GO" id="GO:0016887">
    <property type="term" value="F:ATP hydrolysis activity"/>
    <property type="evidence" value="ECO:0007669"/>
    <property type="project" value="InterPro"/>
</dbReference>
<dbReference type="Proteomes" id="UP000236394">
    <property type="component" value="Unassembled WGS sequence"/>
</dbReference>
<dbReference type="InterPro" id="IPR051782">
    <property type="entry name" value="ABC_Transporter_VariousFunc"/>
</dbReference>
<dbReference type="InterPro" id="IPR027417">
    <property type="entry name" value="P-loop_NTPase"/>
</dbReference>
<proteinExistence type="predicted"/>
<dbReference type="EMBL" id="NBZD01000001">
    <property type="protein sequence ID" value="PNH19740.1"/>
    <property type="molecule type" value="Genomic_DNA"/>
</dbReference>
<comment type="caution">
    <text evidence="5">The sequence shown here is derived from an EMBL/GenBank/DDBJ whole genome shotgun (WGS) entry which is preliminary data.</text>
</comment>
<evidence type="ECO:0000313" key="6">
    <source>
        <dbReference type="Proteomes" id="UP000236394"/>
    </source>
</evidence>
<evidence type="ECO:0000256" key="2">
    <source>
        <dbReference type="ARBA" id="ARBA00022741"/>
    </source>
</evidence>
<dbReference type="PROSITE" id="PS00211">
    <property type="entry name" value="ABC_TRANSPORTER_1"/>
    <property type="match status" value="1"/>
</dbReference>
<dbReference type="PANTHER" id="PTHR42939">
    <property type="entry name" value="ABC TRANSPORTER ATP-BINDING PROTEIN ALBC-RELATED"/>
    <property type="match status" value="1"/>
</dbReference>
<keyword evidence="1" id="KW-0813">Transport</keyword>
<dbReference type="GO" id="GO:0005524">
    <property type="term" value="F:ATP binding"/>
    <property type="evidence" value="ECO:0007669"/>
    <property type="project" value="UniProtKB-KW"/>
</dbReference>
<dbReference type="InterPro" id="IPR017871">
    <property type="entry name" value="ABC_transporter-like_CS"/>
</dbReference>
<dbReference type="AlphaFoldDB" id="A0A2J8B4P5"/>
<accession>A0A2J8B4P5</accession>
<dbReference type="RefSeq" id="WP_102892300.1">
    <property type="nucleotide sequence ID" value="NZ_NBZD01000001.1"/>
</dbReference>
<dbReference type="PROSITE" id="PS50893">
    <property type="entry name" value="ABC_TRANSPORTER_2"/>
    <property type="match status" value="1"/>
</dbReference>
<dbReference type="InterPro" id="IPR003593">
    <property type="entry name" value="AAA+_ATPase"/>
</dbReference>
<dbReference type="SMART" id="SM00382">
    <property type="entry name" value="AAA"/>
    <property type="match status" value="1"/>
</dbReference>
<reference evidence="6" key="1">
    <citation type="submission" date="2017-04" db="EMBL/GenBank/DDBJ databases">
        <authorList>
            <person name="Bumgarner R.E."/>
            <person name="Fredricks D.N."/>
            <person name="Srinivasan S."/>
        </authorList>
    </citation>
    <scope>NUCLEOTIDE SEQUENCE [LARGE SCALE GENOMIC DNA]</scope>
    <source>
        <strain evidence="6">KA00405</strain>
    </source>
</reference>
<evidence type="ECO:0000256" key="1">
    <source>
        <dbReference type="ARBA" id="ARBA00022448"/>
    </source>
</evidence>
<dbReference type="PANTHER" id="PTHR42939:SF1">
    <property type="entry name" value="ABC TRANSPORTER ATP-BINDING PROTEIN ALBC-RELATED"/>
    <property type="match status" value="1"/>
</dbReference>
<sequence length="290" mass="32895">MKISHLKKSYGGKVVLDDISLESSAGQIIALVGNNGSGKTTLMKCIAHLIVDYQGNIELDGSLSFAIENPSFYGEFSVQDNLRVFAALMGRKDFNCDKLLHQVSLDEAKNKKFKQLSLGMKQKLNIARILLSNSEIILLDEPFNGLDVLTIKQLKDTILSLRSQGKSLVISSHILDELGEIADIVWYLKKGKIQKIVNFNDNLRIYNVIVVNDVDISELLSNRYEVFCRSKDNKKSTFRIKLPREDIAKVLKLLIEHGVQIVEYSDITHDIKAFMLEEDDNEVLYKIRNY</sequence>
<evidence type="ECO:0000313" key="5">
    <source>
        <dbReference type="EMBL" id="PNH19740.1"/>
    </source>
</evidence>